<evidence type="ECO:0000256" key="1">
    <source>
        <dbReference type="ARBA" id="ARBA00004651"/>
    </source>
</evidence>
<evidence type="ECO:0000256" key="3">
    <source>
        <dbReference type="ARBA" id="ARBA00022475"/>
    </source>
</evidence>
<keyword evidence="5 7" id="KW-1133">Transmembrane helix</keyword>
<dbReference type="RefSeq" id="WP_282911802.1">
    <property type="nucleotide sequence ID" value="NZ_JAGRPV010000001.1"/>
</dbReference>
<evidence type="ECO:0000313" key="10">
    <source>
        <dbReference type="Proteomes" id="UP001161691"/>
    </source>
</evidence>
<evidence type="ECO:0000256" key="2">
    <source>
        <dbReference type="ARBA" id="ARBA00022448"/>
    </source>
</evidence>
<keyword evidence="10" id="KW-1185">Reference proteome</keyword>
<dbReference type="Proteomes" id="UP001161691">
    <property type="component" value="Unassembled WGS sequence"/>
</dbReference>
<reference evidence="9" key="1">
    <citation type="submission" date="2023-04" db="EMBL/GenBank/DDBJ databases">
        <title>Comparative genomic analysis of Cohnella hashimotonis sp. nov., isolated from the International Space Station.</title>
        <authorList>
            <person name="Venkateswaran K."/>
            <person name="Simpson A."/>
        </authorList>
    </citation>
    <scope>NUCLEOTIDE SEQUENCE</scope>
    <source>
        <strain evidence="9">F6_2S_P_1</strain>
    </source>
</reference>
<evidence type="ECO:0000256" key="5">
    <source>
        <dbReference type="ARBA" id="ARBA00022989"/>
    </source>
</evidence>
<organism evidence="9 10">
    <name type="scientific">Cohnella hashimotonis</name>
    <dbReference type="NCBI Taxonomy" id="2826895"/>
    <lineage>
        <taxon>Bacteria</taxon>
        <taxon>Bacillati</taxon>
        <taxon>Bacillota</taxon>
        <taxon>Bacilli</taxon>
        <taxon>Bacillales</taxon>
        <taxon>Paenibacillaceae</taxon>
        <taxon>Cohnella</taxon>
    </lineage>
</organism>
<dbReference type="PANTHER" id="PTHR30151:SF25">
    <property type="entry name" value="TAURINE TRANSPORT SYSTEM PERMEASE PROTEIN TAUC"/>
    <property type="match status" value="1"/>
</dbReference>
<feature type="transmembrane region" description="Helical" evidence="7">
    <location>
        <begin position="65"/>
        <end position="90"/>
    </location>
</feature>
<keyword evidence="4 7" id="KW-0812">Transmembrane</keyword>
<dbReference type="PANTHER" id="PTHR30151">
    <property type="entry name" value="ALKANE SULFONATE ABC TRANSPORTER-RELATED, MEMBRANE SUBUNIT"/>
    <property type="match status" value="1"/>
</dbReference>
<keyword evidence="2 7" id="KW-0813">Transport</keyword>
<dbReference type="EMBL" id="JAGRPV010000001">
    <property type="protein sequence ID" value="MDI4649141.1"/>
    <property type="molecule type" value="Genomic_DNA"/>
</dbReference>
<keyword evidence="3" id="KW-1003">Cell membrane</keyword>
<keyword evidence="6 7" id="KW-0472">Membrane</keyword>
<feature type="transmembrane region" description="Helical" evidence="7">
    <location>
        <begin position="190"/>
        <end position="210"/>
    </location>
</feature>
<evidence type="ECO:0000256" key="6">
    <source>
        <dbReference type="ARBA" id="ARBA00023136"/>
    </source>
</evidence>
<dbReference type="InterPro" id="IPR035906">
    <property type="entry name" value="MetI-like_sf"/>
</dbReference>
<evidence type="ECO:0000313" key="9">
    <source>
        <dbReference type="EMBL" id="MDI4649141.1"/>
    </source>
</evidence>
<feature type="transmembrane region" description="Helical" evidence="7">
    <location>
        <begin position="127"/>
        <end position="147"/>
    </location>
</feature>
<dbReference type="Pfam" id="PF00528">
    <property type="entry name" value="BPD_transp_1"/>
    <property type="match status" value="1"/>
</dbReference>
<dbReference type="PROSITE" id="PS50928">
    <property type="entry name" value="ABC_TM1"/>
    <property type="match status" value="1"/>
</dbReference>
<evidence type="ECO:0000256" key="7">
    <source>
        <dbReference type="RuleBase" id="RU363032"/>
    </source>
</evidence>
<sequence>MFTRHWRISVAAVAAAVILWWGLTALAWINPLFVPAPASVWKAFLEIAREGYKGSSLLSHIGASLARLGTAFAIVLATAIPLGLVSGYSARIRALAEPFIEFYRPLPPLAYYTLLVLWLGIGDASKIALLALAGFAPLYIAVAAGVARIPQDRINGARSLGASGGRLFAHVILPSCLPDIFTGVRTALGMTYTTLVAAEMVAAESGLGWMVLDASKFLRSDVIFAGIILMGIIAVLLDASIRWLERAWVPWIGKDV</sequence>
<proteinExistence type="inferred from homology"/>
<feature type="transmembrane region" description="Helical" evidence="7">
    <location>
        <begin position="222"/>
        <end position="244"/>
    </location>
</feature>
<dbReference type="CDD" id="cd06261">
    <property type="entry name" value="TM_PBP2"/>
    <property type="match status" value="1"/>
</dbReference>
<gene>
    <name evidence="9" type="ORF">KB449_29665</name>
</gene>
<protein>
    <submittedName>
        <fullName evidence="9">ABC transporter permease subunit</fullName>
    </submittedName>
</protein>
<accession>A0ABT6TRH7</accession>
<evidence type="ECO:0000259" key="8">
    <source>
        <dbReference type="PROSITE" id="PS50928"/>
    </source>
</evidence>
<feature type="transmembrane region" description="Helical" evidence="7">
    <location>
        <begin position="102"/>
        <end position="121"/>
    </location>
</feature>
<comment type="caution">
    <text evidence="9">The sequence shown here is derived from an EMBL/GenBank/DDBJ whole genome shotgun (WGS) entry which is preliminary data.</text>
</comment>
<feature type="domain" description="ABC transmembrane type-1" evidence="8">
    <location>
        <begin position="61"/>
        <end position="241"/>
    </location>
</feature>
<dbReference type="SUPFAM" id="SSF161098">
    <property type="entry name" value="MetI-like"/>
    <property type="match status" value="1"/>
</dbReference>
<comment type="subcellular location">
    <subcellularLocation>
        <location evidence="1 7">Cell membrane</location>
        <topology evidence="1 7">Multi-pass membrane protein</topology>
    </subcellularLocation>
</comment>
<name>A0ABT6TRH7_9BACL</name>
<comment type="similarity">
    <text evidence="7">Belongs to the binding-protein-dependent transport system permease family.</text>
</comment>
<dbReference type="Gene3D" id="1.10.3720.10">
    <property type="entry name" value="MetI-like"/>
    <property type="match status" value="1"/>
</dbReference>
<evidence type="ECO:0000256" key="4">
    <source>
        <dbReference type="ARBA" id="ARBA00022692"/>
    </source>
</evidence>
<dbReference type="InterPro" id="IPR000515">
    <property type="entry name" value="MetI-like"/>
</dbReference>